<sequence>MSMISAHPSKCMASVRHLSVVHQLRLPT</sequence>
<name>A0A3M7PQC3_BRAPC</name>
<comment type="caution">
    <text evidence="1">The sequence shown here is derived from an EMBL/GenBank/DDBJ whole genome shotgun (WGS) entry which is preliminary data.</text>
</comment>
<reference evidence="1 2" key="1">
    <citation type="journal article" date="2018" name="Sci. Rep.">
        <title>Genomic signatures of local adaptation to the degree of environmental predictability in rotifers.</title>
        <authorList>
            <person name="Franch-Gras L."/>
            <person name="Hahn C."/>
            <person name="Garcia-Roger E.M."/>
            <person name="Carmona M.J."/>
            <person name="Serra M."/>
            <person name="Gomez A."/>
        </authorList>
    </citation>
    <scope>NUCLEOTIDE SEQUENCE [LARGE SCALE GENOMIC DNA]</scope>
    <source>
        <strain evidence="1">HYR1</strain>
    </source>
</reference>
<proteinExistence type="predicted"/>
<evidence type="ECO:0000313" key="2">
    <source>
        <dbReference type="Proteomes" id="UP000276133"/>
    </source>
</evidence>
<gene>
    <name evidence="1" type="ORF">BpHYR1_013083</name>
</gene>
<organism evidence="1 2">
    <name type="scientific">Brachionus plicatilis</name>
    <name type="common">Marine rotifer</name>
    <name type="synonym">Brachionus muelleri</name>
    <dbReference type="NCBI Taxonomy" id="10195"/>
    <lineage>
        <taxon>Eukaryota</taxon>
        <taxon>Metazoa</taxon>
        <taxon>Spiralia</taxon>
        <taxon>Gnathifera</taxon>
        <taxon>Rotifera</taxon>
        <taxon>Eurotatoria</taxon>
        <taxon>Monogononta</taxon>
        <taxon>Pseudotrocha</taxon>
        <taxon>Ploima</taxon>
        <taxon>Brachionidae</taxon>
        <taxon>Brachionus</taxon>
    </lineage>
</organism>
<dbReference type="EMBL" id="REGN01009411">
    <property type="protein sequence ID" value="RNA01214.1"/>
    <property type="molecule type" value="Genomic_DNA"/>
</dbReference>
<dbReference type="Proteomes" id="UP000276133">
    <property type="component" value="Unassembled WGS sequence"/>
</dbReference>
<keyword evidence="2" id="KW-1185">Reference proteome</keyword>
<dbReference type="AlphaFoldDB" id="A0A3M7PQC3"/>
<accession>A0A3M7PQC3</accession>
<evidence type="ECO:0000313" key="1">
    <source>
        <dbReference type="EMBL" id="RNA01214.1"/>
    </source>
</evidence>
<protein>
    <submittedName>
        <fullName evidence="1">Uncharacterized protein</fullName>
    </submittedName>
</protein>